<protein>
    <submittedName>
        <fullName evidence="3">CPBP family intramembrane glutamic endopeptidase</fullName>
        <ecNumber evidence="3">3.4.-.-</ecNumber>
    </submittedName>
</protein>
<feature type="transmembrane region" description="Helical" evidence="1">
    <location>
        <begin position="164"/>
        <end position="183"/>
    </location>
</feature>
<name>A0ABV8RMN5_9SPHN</name>
<keyword evidence="4" id="KW-1185">Reference proteome</keyword>
<dbReference type="PANTHER" id="PTHR39430:SF1">
    <property type="entry name" value="PROTEASE"/>
    <property type="match status" value="1"/>
</dbReference>
<evidence type="ECO:0000313" key="3">
    <source>
        <dbReference type="EMBL" id="MFC4294338.1"/>
    </source>
</evidence>
<evidence type="ECO:0000256" key="1">
    <source>
        <dbReference type="SAM" id="Phobius"/>
    </source>
</evidence>
<dbReference type="Proteomes" id="UP001595828">
    <property type="component" value="Unassembled WGS sequence"/>
</dbReference>
<dbReference type="EMBL" id="JBHSDR010000003">
    <property type="protein sequence ID" value="MFC4294338.1"/>
    <property type="molecule type" value="Genomic_DNA"/>
</dbReference>
<feature type="transmembrane region" description="Helical" evidence="1">
    <location>
        <begin position="54"/>
        <end position="74"/>
    </location>
</feature>
<proteinExistence type="predicted"/>
<sequence>MSISAERSEQPPGGRRSSAMLGWLAMALGLAAALLLLRAGQAVAELVSVSSLTGSIVLFYGAVFGPLVVLSLALGKIEGRSVLRGGTRRLRWATIGLVTGAGGLGAAALFAWLHGVLAAAPIGDGAADRGAGFIALGLAITVLQVLAEELLFRGWLLAALLDRMMPALAIGLSAAAFSLFHLIGGAQAPLSLLNLMLGGVWFGLLAWRSGGILAPFMAHFGWNVAEDMGLGLVPNPGVGEFGALSDHDIIGPALWGGSDDGLNASIAMTIVLVALIIPLLARRARA</sequence>
<keyword evidence="1" id="KW-0472">Membrane</keyword>
<reference evidence="4" key="1">
    <citation type="journal article" date="2019" name="Int. J. Syst. Evol. Microbiol.">
        <title>The Global Catalogue of Microorganisms (GCM) 10K type strain sequencing project: providing services to taxonomists for standard genome sequencing and annotation.</title>
        <authorList>
            <consortium name="The Broad Institute Genomics Platform"/>
            <consortium name="The Broad Institute Genome Sequencing Center for Infectious Disease"/>
            <person name="Wu L."/>
            <person name="Ma J."/>
        </authorList>
    </citation>
    <scope>NUCLEOTIDE SEQUENCE [LARGE SCALE GENOMIC DNA]</scope>
    <source>
        <strain evidence="4">CGMCC 1.12989</strain>
    </source>
</reference>
<feature type="domain" description="CAAX prenyl protease 2/Lysostaphin resistance protein A-like" evidence="2">
    <location>
        <begin position="133"/>
        <end position="224"/>
    </location>
</feature>
<keyword evidence="1" id="KW-1133">Transmembrane helix</keyword>
<keyword evidence="3" id="KW-0378">Hydrolase</keyword>
<dbReference type="Pfam" id="PF02517">
    <property type="entry name" value="Rce1-like"/>
    <property type="match status" value="1"/>
</dbReference>
<feature type="transmembrane region" description="Helical" evidence="1">
    <location>
        <begin position="95"/>
        <end position="113"/>
    </location>
</feature>
<keyword evidence="1" id="KW-0812">Transmembrane</keyword>
<dbReference type="GO" id="GO:0016787">
    <property type="term" value="F:hydrolase activity"/>
    <property type="evidence" value="ECO:0007669"/>
    <property type="project" value="UniProtKB-KW"/>
</dbReference>
<dbReference type="PANTHER" id="PTHR39430">
    <property type="entry name" value="MEMBRANE-ASSOCIATED PROTEASE-RELATED"/>
    <property type="match status" value="1"/>
</dbReference>
<evidence type="ECO:0000313" key="4">
    <source>
        <dbReference type="Proteomes" id="UP001595828"/>
    </source>
</evidence>
<comment type="caution">
    <text evidence="3">The sequence shown here is derived from an EMBL/GenBank/DDBJ whole genome shotgun (WGS) entry which is preliminary data.</text>
</comment>
<organism evidence="3 4">
    <name type="scientific">Novosphingobium tardum</name>
    <dbReference type="NCBI Taxonomy" id="1538021"/>
    <lineage>
        <taxon>Bacteria</taxon>
        <taxon>Pseudomonadati</taxon>
        <taxon>Pseudomonadota</taxon>
        <taxon>Alphaproteobacteria</taxon>
        <taxon>Sphingomonadales</taxon>
        <taxon>Sphingomonadaceae</taxon>
        <taxon>Novosphingobium</taxon>
    </lineage>
</organism>
<dbReference type="RefSeq" id="WP_379537793.1">
    <property type="nucleotide sequence ID" value="NZ_JBHSDR010000003.1"/>
</dbReference>
<gene>
    <name evidence="3" type="ORF">ACFO0A_04615</name>
</gene>
<dbReference type="InterPro" id="IPR003675">
    <property type="entry name" value="Rce1/LyrA-like_dom"/>
</dbReference>
<feature type="transmembrane region" description="Helical" evidence="1">
    <location>
        <begin position="262"/>
        <end position="281"/>
    </location>
</feature>
<dbReference type="EC" id="3.4.-.-" evidence="3"/>
<accession>A0ABV8RMN5</accession>
<evidence type="ECO:0000259" key="2">
    <source>
        <dbReference type="Pfam" id="PF02517"/>
    </source>
</evidence>